<dbReference type="AlphaFoldDB" id="A0A5E5QZK3"/>
<name>A0A5E5QZK3_PSEAI</name>
<evidence type="ECO:0000313" key="2">
    <source>
        <dbReference type="EMBL" id="VVH80559.1"/>
    </source>
</evidence>
<organism evidence="2">
    <name type="scientific">Pseudomonas aeruginosa</name>
    <dbReference type="NCBI Taxonomy" id="287"/>
    <lineage>
        <taxon>Bacteria</taxon>
        <taxon>Pseudomonadati</taxon>
        <taxon>Pseudomonadota</taxon>
        <taxon>Gammaproteobacteria</taxon>
        <taxon>Pseudomonadales</taxon>
        <taxon>Pseudomonadaceae</taxon>
        <taxon>Pseudomonas</taxon>
    </lineage>
</organism>
<feature type="region of interest" description="Disordered" evidence="1">
    <location>
        <begin position="64"/>
        <end position="93"/>
    </location>
</feature>
<reference evidence="2" key="1">
    <citation type="submission" date="2019-09" db="EMBL/GenBank/DDBJ databases">
        <authorList>
            <person name="Gross C."/>
            <person name="Bohn E."/>
        </authorList>
    </citation>
    <scope>NUCLEOTIDE SEQUENCE</scope>
    <source>
        <strain evidence="2">ID40</strain>
    </source>
</reference>
<gene>
    <name evidence="2" type="ORF">TUEID40_01715</name>
</gene>
<protein>
    <submittedName>
        <fullName evidence="2">Uncharacterized protein</fullName>
    </submittedName>
</protein>
<proteinExistence type="predicted"/>
<accession>A0A5E5QZK3</accession>
<dbReference type="EMBL" id="LR700248">
    <property type="protein sequence ID" value="VVH80559.1"/>
    <property type="molecule type" value="Genomic_DNA"/>
</dbReference>
<sequence>MNAQTQPAALAAFPLNINLTDFIDEFGDELLESLNRSNPPVYTGSDNAHRQLVVAVNQGDGAVSHAHDTSRCSAPRPKPATHPLPGCTGVMPR</sequence>
<evidence type="ECO:0000256" key="1">
    <source>
        <dbReference type="SAM" id="MobiDB-lite"/>
    </source>
</evidence>